<evidence type="ECO:0000313" key="3">
    <source>
        <dbReference type="Proteomes" id="UP000005697"/>
    </source>
</evidence>
<dbReference type="Gene3D" id="3.90.640.20">
    <property type="entry name" value="Heat-shock cognate protein, ATPase"/>
    <property type="match status" value="1"/>
</dbReference>
<sequence length="256" mass="28758">MTKELFSIIAFSAVFLLTAGSCGHRQGPPKKLEVSTIVVSADTLARLSDAIQCHVHVDFTCLKERKYAAVNDSLLRMGLLQPDYLSISYGPLSPKTVIPSFVRQYIRDYMEMARLIRQKEKGRSQLLGELSIKTELRAAADHYVTAVSHIAINNGNGRLTKYTIARNFDLKDGHRVTLSEHFGKDAGEKLTEKIIERLSKREDIEDNDIERLQSKGYFVGITPYPSDNFILTDDSTVFIYTPGEISRKEVSVAVEN</sequence>
<protein>
    <recommendedName>
        <fullName evidence="1">DUF3298 domain-containing protein</fullName>
    </recommendedName>
</protein>
<reference evidence="2 3" key="1">
    <citation type="submission" date="2011-01" db="EMBL/GenBank/DDBJ databases">
        <authorList>
            <person name="Muzny D."/>
            <person name="Qin X."/>
            <person name="Deng J."/>
            <person name="Jiang H."/>
            <person name="Liu Y."/>
            <person name="Qu J."/>
            <person name="Song X.-Z."/>
            <person name="Zhang L."/>
            <person name="Thornton R."/>
            <person name="Coyle M."/>
            <person name="Francisco L."/>
            <person name="Jackson L."/>
            <person name="Javaid M."/>
            <person name="Korchina V."/>
            <person name="Kovar C."/>
            <person name="Mata R."/>
            <person name="Mathew T."/>
            <person name="Ngo R."/>
            <person name="Nguyen L."/>
            <person name="Nguyen N."/>
            <person name="Okwuonu G."/>
            <person name="Ongeri F."/>
            <person name="Pham C."/>
            <person name="Simmons D."/>
            <person name="Wilczek-Boney K."/>
            <person name="Hale W."/>
            <person name="Jakkamsetti A."/>
            <person name="Pham P."/>
            <person name="Ruth R."/>
            <person name="San Lucas F."/>
            <person name="Warren J."/>
            <person name="Zhang J."/>
            <person name="Zhao Z."/>
            <person name="Zhou C."/>
            <person name="Zhu D."/>
            <person name="Lee S."/>
            <person name="Bess C."/>
            <person name="Blankenburg K."/>
            <person name="Forbes L."/>
            <person name="Fu Q."/>
            <person name="Gubbala S."/>
            <person name="Hirani K."/>
            <person name="Jayaseelan J.C."/>
            <person name="Lara F."/>
            <person name="Munidasa M."/>
            <person name="Palculict T."/>
            <person name="Patil S."/>
            <person name="Pu L.-L."/>
            <person name="Saada N."/>
            <person name="Tang L."/>
            <person name="Weissenberger G."/>
            <person name="Zhu Y."/>
            <person name="Hemphill L."/>
            <person name="Shang Y."/>
            <person name="Youmans B."/>
            <person name="Ayvaz T."/>
            <person name="Ross M."/>
            <person name="Santibanez J."/>
            <person name="Aqrawi P."/>
            <person name="Gross S."/>
            <person name="Joshi V."/>
            <person name="Fowler G."/>
            <person name="Nazareth L."/>
            <person name="Reid J."/>
            <person name="Worley K."/>
            <person name="Petrosino J."/>
            <person name="Highlander S."/>
            <person name="Gibbs R."/>
        </authorList>
    </citation>
    <scope>NUCLEOTIDE SEQUENCE [LARGE SCALE GENOMIC DNA]</scope>
    <source>
        <strain evidence="2 3">DSM 16608</strain>
    </source>
</reference>
<dbReference type="RefSeq" id="WP_007366445.1">
    <property type="nucleotide sequence ID" value="NZ_GL872282.1"/>
</dbReference>
<dbReference type="InterPro" id="IPR021729">
    <property type="entry name" value="DUF3298"/>
</dbReference>
<evidence type="ECO:0000259" key="1">
    <source>
        <dbReference type="Pfam" id="PF11738"/>
    </source>
</evidence>
<dbReference type="EMBL" id="AEWX01000024">
    <property type="protein sequence ID" value="EGC19817.1"/>
    <property type="molecule type" value="Genomic_DNA"/>
</dbReference>
<dbReference type="STRING" id="888743.HMPREF9141_1691"/>
<keyword evidence="3" id="KW-1185">Reference proteome</keyword>
<organism evidence="2 3">
    <name type="scientific">Prevotella multiformis DSM 16608</name>
    <dbReference type="NCBI Taxonomy" id="888743"/>
    <lineage>
        <taxon>Bacteria</taxon>
        <taxon>Pseudomonadati</taxon>
        <taxon>Bacteroidota</taxon>
        <taxon>Bacteroidia</taxon>
        <taxon>Bacteroidales</taxon>
        <taxon>Prevotellaceae</taxon>
        <taxon>Prevotella</taxon>
    </lineage>
</organism>
<dbReference type="PROSITE" id="PS51257">
    <property type="entry name" value="PROKAR_LIPOPROTEIN"/>
    <property type="match status" value="1"/>
</dbReference>
<accession>F0F7X4</accession>
<gene>
    <name evidence="2" type="ORF">HMPREF9141_1691</name>
</gene>
<dbReference type="Gene3D" id="3.30.565.40">
    <property type="entry name" value="Fervidobacterium nodosum Rt17-B1 like"/>
    <property type="match status" value="1"/>
</dbReference>
<dbReference type="Proteomes" id="UP000005697">
    <property type="component" value="Unassembled WGS sequence"/>
</dbReference>
<proteinExistence type="predicted"/>
<dbReference type="AlphaFoldDB" id="F0F7X4"/>
<dbReference type="Pfam" id="PF11738">
    <property type="entry name" value="DUF3298"/>
    <property type="match status" value="1"/>
</dbReference>
<dbReference type="HOGENOM" id="CLU_1265993_0_0_10"/>
<evidence type="ECO:0000313" key="2">
    <source>
        <dbReference type="EMBL" id="EGC19817.1"/>
    </source>
</evidence>
<name>F0F7X4_9BACT</name>
<dbReference type="InterPro" id="IPR037126">
    <property type="entry name" value="PdaC/RsiV-like_sf"/>
</dbReference>
<feature type="domain" description="DUF3298" evidence="1">
    <location>
        <begin position="185"/>
        <end position="245"/>
    </location>
</feature>
<comment type="caution">
    <text evidence="2">The sequence shown here is derived from an EMBL/GenBank/DDBJ whole genome shotgun (WGS) entry which is preliminary data.</text>
</comment>